<organism evidence="5 6">
    <name type="scientific">Paenibacillus allorhizosphaerae</name>
    <dbReference type="NCBI Taxonomy" id="2849866"/>
    <lineage>
        <taxon>Bacteria</taxon>
        <taxon>Bacillati</taxon>
        <taxon>Bacillota</taxon>
        <taxon>Bacilli</taxon>
        <taxon>Bacillales</taxon>
        <taxon>Paenibacillaceae</taxon>
        <taxon>Paenibacillus</taxon>
    </lineage>
</organism>
<accession>A0ABM8VIM1</accession>
<dbReference type="EMBL" id="CAJVCE010000008">
    <property type="protein sequence ID" value="CAG7644352.1"/>
    <property type="molecule type" value="Genomic_DNA"/>
</dbReference>
<dbReference type="Pfam" id="PF01909">
    <property type="entry name" value="NTP_transf_2"/>
    <property type="match status" value="1"/>
</dbReference>
<evidence type="ECO:0000313" key="6">
    <source>
        <dbReference type="Proteomes" id="UP000730618"/>
    </source>
</evidence>
<dbReference type="CDD" id="cd05403">
    <property type="entry name" value="NT_KNTase_like"/>
    <property type="match status" value="1"/>
</dbReference>
<evidence type="ECO:0000256" key="1">
    <source>
        <dbReference type="ARBA" id="ARBA00022679"/>
    </source>
</evidence>
<evidence type="ECO:0000259" key="3">
    <source>
        <dbReference type="Pfam" id="PF01909"/>
    </source>
</evidence>
<dbReference type="InterPro" id="IPR002934">
    <property type="entry name" value="Polymerase_NTP_transf_dom"/>
</dbReference>
<keyword evidence="2" id="KW-0067">ATP-binding</keyword>
<dbReference type="InterPro" id="IPR024172">
    <property type="entry name" value="AadA/Aad9"/>
</dbReference>
<feature type="domain" description="Polymerase nucleotidyl transferase" evidence="3">
    <location>
        <begin position="14"/>
        <end position="63"/>
    </location>
</feature>
<evidence type="ECO:0000256" key="2">
    <source>
        <dbReference type="PIRNR" id="PIRNR000819"/>
    </source>
</evidence>
<dbReference type="RefSeq" id="WP_218099553.1">
    <property type="nucleotide sequence ID" value="NZ_CAJVCE010000008.1"/>
</dbReference>
<comment type="catalytic activity">
    <reaction evidence="2">
        <text>spectinomycin + ATP = 9-O-adenylylspectinomycin + diphosphate</text>
        <dbReference type="Rhea" id="RHEA:63228"/>
        <dbReference type="ChEBI" id="CHEBI:30616"/>
        <dbReference type="ChEBI" id="CHEBI:33019"/>
        <dbReference type="ChEBI" id="CHEBI:146260"/>
        <dbReference type="ChEBI" id="CHEBI:146261"/>
    </reaction>
</comment>
<name>A0ABM8VIM1_9BACL</name>
<feature type="domain" description="Adenylyltransferase AadA C-terminal" evidence="4">
    <location>
        <begin position="147"/>
        <end position="252"/>
    </location>
</feature>
<dbReference type="PIRSF" id="PIRSF000819">
    <property type="entry name" value="Streptomycin_3-adenylyltransf"/>
    <property type="match status" value="1"/>
</dbReference>
<keyword evidence="2 5" id="KW-0548">Nucleotidyltransferase</keyword>
<proteinExistence type="predicted"/>
<dbReference type="Pfam" id="PF13427">
    <property type="entry name" value="AadA_C"/>
    <property type="match status" value="1"/>
</dbReference>
<dbReference type="InterPro" id="IPR025184">
    <property type="entry name" value="AadA_C"/>
</dbReference>
<keyword evidence="1 2" id="KW-0808">Transferase</keyword>
<dbReference type="GO" id="GO:0009012">
    <property type="term" value="F:aminoglycoside 3''-adenylyltransferase activity"/>
    <property type="evidence" value="ECO:0007669"/>
    <property type="project" value="UniProtKB-EC"/>
</dbReference>
<keyword evidence="2" id="KW-0046">Antibiotic resistance</keyword>
<evidence type="ECO:0000313" key="5">
    <source>
        <dbReference type="EMBL" id="CAG7644352.1"/>
    </source>
</evidence>
<sequence>MNISHALDHIAATFKEALKGNVLGIYVHGSLAMGCFNPGKSDIDLLVVVKEKLSPQTMRQITKMTLKLEEQLPAARGLEFSIILEKQLEPFVYPTPFEYHYSEYHREKYRADENYICGGFEDADLASHLVVAYERGLTLYGQPLSELYGPIDKRVYAASILHDVEGFVQSILHDPPSYVEPVYIALNLCRVLYFMKKEVVSSKREGGEWGLSELSERFKPIIKSCLDEYNGQKDHCVVTRHDLLDFVDYMMQEIRQNKKF</sequence>
<keyword evidence="6" id="KW-1185">Reference proteome</keyword>
<protein>
    <recommendedName>
        <fullName evidence="2">Spectinomycin 9-adenylyltransferase</fullName>
    </recommendedName>
</protein>
<comment type="caution">
    <text evidence="5">The sequence shown here is derived from an EMBL/GenBank/DDBJ whole genome shotgun (WGS) entry which is preliminary data.</text>
</comment>
<reference evidence="5 6" key="1">
    <citation type="submission" date="2021-06" db="EMBL/GenBank/DDBJ databases">
        <authorList>
            <person name="Criscuolo A."/>
        </authorList>
    </citation>
    <scope>NUCLEOTIDE SEQUENCE [LARGE SCALE GENOMIC DNA]</scope>
    <source>
        <strain evidence="6">CIP 111802</strain>
    </source>
</reference>
<keyword evidence="2" id="KW-0547">Nucleotide-binding</keyword>
<gene>
    <name evidence="5" type="primary">ant1</name>
    <name evidence="5" type="ORF">PAECIP111802_03238</name>
</gene>
<dbReference type="Proteomes" id="UP000730618">
    <property type="component" value="Unassembled WGS sequence"/>
</dbReference>
<evidence type="ECO:0000259" key="4">
    <source>
        <dbReference type="Pfam" id="PF13427"/>
    </source>
</evidence>